<dbReference type="RefSeq" id="WP_047196765.1">
    <property type="nucleotide sequence ID" value="NZ_CP011371.1"/>
</dbReference>
<dbReference type="EMBL" id="CP011371">
    <property type="protein sequence ID" value="AKJ31661.1"/>
    <property type="molecule type" value="Genomic_DNA"/>
</dbReference>
<organism evidence="1 2">
    <name type="scientific">Caldimonas brevitalea</name>
    <dbReference type="NCBI Taxonomy" id="413882"/>
    <lineage>
        <taxon>Bacteria</taxon>
        <taxon>Pseudomonadati</taxon>
        <taxon>Pseudomonadota</taxon>
        <taxon>Betaproteobacteria</taxon>
        <taxon>Burkholderiales</taxon>
        <taxon>Sphaerotilaceae</taxon>
        <taxon>Caldimonas</taxon>
    </lineage>
</organism>
<keyword evidence="2" id="KW-1185">Reference proteome</keyword>
<dbReference type="OrthoDB" id="6199080at2"/>
<gene>
    <name evidence="1" type="ORF">AAW51_4970</name>
</gene>
<evidence type="ECO:0000313" key="2">
    <source>
        <dbReference type="Proteomes" id="UP000035352"/>
    </source>
</evidence>
<dbReference type="AlphaFoldDB" id="A0A0G3BW86"/>
<accession>A0A0G3BW86</accession>
<dbReference type="Proteomes" id="UP000035352">
    <property type="component" value="Chromosome"/>
</dbReference>
<protein>
    <submittedName>
        <fullName evidence="1">Uncharacterized protein</fullName>
    </submittedName>
</protein>
<evidence type="ECO:0000313" key="1">
    <source>
        <dbReference type="EMBL" id="AKJ31661.1"/>
    </source>
</evidence>
<dbReference type="KEGG" id="pbh:AAW51_4970"/>
<proteinExistence type="predicted"/>
<sequence>MENALHLRLKALDLQGRNSDGWLSGDSPENFDFRDAVRRAQQCVVELESKLDMKLCLVDNYQDAFFWGEIREVRGDGESKDAPFLAIRFSSWGQLASHCATTSIVEGEAAYEGKVLAEIRDVLNRHGFLWVDGDVLRGAVYDGFLPVEKMTQGATFTWWDRFFEYD</sequence>
<reference evidence="1 2" key="1">
    <citation type="submission" date="2015-05" db="EMBL/GenBank/DDBJ databases">
        <authorList>
            <person name="Tang B."/>
            <person name="Yu Y."/>
        </authorList>
    </citation>
    <scope>NUCLEOTIDE SEQUENCE [LARGE SCALE GENOMIC DNA]</scope>
    <source>
        <strain evidence="1 2">DSM 7029</strain>
    </source>
</reference>
<name>A0A0G3BW86_9BURK</name>